<dbReference type="Proteomes" id="UP000000490">
    <property type="component" value="Chromosome"/>
</dbReference>
<evidence type="ECO:0000313" key="1">
    <source>
        <dbReference type="EMBL" id="AEI36433.1"/>
    </source>
</evidence>
<protein>
    <submittedName>
        <fullName evidence="1">Uncharacterized protein</fullName>
    </submittedName>
</protein>
<reference evidence="1" key="1">
    <citation type="submission" date="2011-05" db="EMBL/GenBank/DDBJ databases">
        <authorList>
            <person name="Kuske C.R."/>
            <person name="Challacombe J.F."/>
            <person name="Siddaramappa S."/>
            <person name="Petersen J.M."/>
            <person name="Bruce D.C."/>
        </authorList>
    </citation>
    <scope>NUCLEOTIDE SEQUENCE</scope>
    <source>
        <strain evidence="1">TX077308</strain>
    </source>
</reference>
<accession>A0ABM5MAX0</accession>
<proteinExistence type="predicted"/>
<sequence>MEYFFSTLLLNATNLEVVKSAGNIPVNMVPGVTNPIGENESAPSERDSYFSQIGLLNASQVQVNDEDSGIYVGEDSEGNKMFAFYPSVEVPEDSIMGQGDPDQIVNNIAERYSSSSDSFIAEAAKNFVEAVKDLEPSDFKGWSAMGSACSSAGLSRVKFRSPGSLSNTCGNPSYPNTVLCTQSSGGAAFSNIDSSLGYGCAS</sequence>
<dbReference type="EMBL" id="CP002872">
    <property type="protein sequence ID" value="AEI36433.1"/>
    <property type="molecule type" value="Genomic_DNA"/>
</dbReference>
<dbReference type="RefSeq" id="WP_013923265.1">
    <property type="nucleotide sequence ID" value="NC_015696.1"/>
</dbReference>
<keyword evidence="2" id="KW-1185">Reference proteome</keyword>
<evidence type="ECO:0000313" key="2">
    <source>
        <dbReference type="Proteomes" id="UP000000490"/>
    </source>
</evidence>
<organism evidence="1 2">
    <name type="scientific">Francisella salina</name>
    <dbReference type="NCBI Taxonomy" id="573569"/>
    <lineage>
        <taxon>Bacteria</taxon>
        <taxon>Pseudomonadati</taxon>
        <taxon>Pseudomonadota</taxon>
        <taxon>Gammaproteobacteria</taxon>
        <taxon>Thiotrichales</taxon>
        <taxon>Francisellaceae</taxon>
        <taxon>Francisella</taxon>
    </lineage>
</organism>
<gene>
    <name evidence="1" type="ordered locus">F7308_1508</name>
</gene>
<name>A0ABM5MAX0_FRAST</name>